<evidence type="ECO:0000256" key="1">
    <source>
        <dbReference type="PROSITE-ProRule" id="PRU00024"/>
    </source>
</evidence>
<name>A0A9X6RP42_HYPEX</name>
<dbReference type="EMBL" id="MTYJ01000437">
    <property type="protein sequence ID" value="OWA54652.1"/>
    <property type="molecule type" value="Genomic_DNA"/>
</dbReference>
<proteinExistence type="predicted"/>
<dbReference type="OrthoDB" id="342730at2759"/>
<feature type="region of interest" description="Disordered" evidence="2">
    <location>
        <begin position="422"/>
        <end position="446"/>
    </location>
</feature>
<evidence type="ECO:0000313" key="5">
    <source>
        <dbReference type="Proteomes" id="UP000192578"/>
    </source>
</evidence>
<evidence type="ECO:0000259" key="3">
    <source>
        <dbReference type="PROSITE" id="PS50119"/>
    </source>
</evidence>
<accession>A0A9X6RP42</accession>
<dbReference type="GO" id="GO:0008270">
    <property type="term" value="F:zinc ion binding"/>
    <property type="evidence" value="ECO:0007669"/>
    <property type="project" value="UniProtKB-KW"/>
</dbReference>
<keyword evidence="1" id="KW-0479">Metal-binding</keyword>
<sequence>MGSLPAIYGIIMLIVEYKRIGRWTTIEVEVDVPNTAEDGAFIGVFVRGPGACEGLRMSVLGKWMSFDYDLTLGLRTWFAAGCRVSFCLQTRAKERRCCKKVRAHEDMQVLLVVINVMNSEVAVVPVLDAIARSNTKITINGESSPNIQWKKSPTATHSNIPEISAECTSVMLYGDKMQTARRGFAAGIAYRSTSAAVSFPRITLDHFGRNATAHANLMLACINNGCVNLLCSNCVVQLTDSGYDYPFDDSNNVFGASPSVSSSGVPCLVHATEWLELFCHNCDIAVCKECLECGDHPKSQQHEVALIAPRRRDELLQSLDRMYDDKQTAVNMMQDRILDSNQGLTNVCHFMDRLLTYGSCTEILLFKRQLNLLTDNIISSQAETSIGWTGDIQFVTNYQAIQSSVQNSYGFIHKKADVATVPQVKSSQHQQQQQTQPQNGLSRLASINNGSHRSIPSLTALGMGDIGSNVGQVAAFPFPSNGSSHQVSV</sequence>
<dbReference type="SUPFAM" id="SSF57845">
    <property type="entry name" value="B-box zinc-binding domain"/>
    <property type="match status" value="1"/>
</dbReference>
<reference evidence="5" key="1">
    <citation type="submission" date="2017-01" db="EMBL/GenBank/DDBJ databases">
        <title>Comparative genomics of anhydrobiosis in the tardigrade Hypsibius dujardini.</title>
        <authorList>
            <person name="Yoshida Y."/>
            <person name="Koutsovoulos G."/>
            <person name="Laetsch D."/>
            <person name="Stevens L."/>
            <person name="Kumar S."/>
            <person name="Horikawa D."/>
            <person name="Ishino K."/>
            <person name="Komine S."/>
            <person name="Tomita M."/>
            <person name="Blaxter M."/>
            <person name="Arakawa K."/>
        </authorList>
    </citation>
    <scope>NUCLEOTIDE SEQUENCE [LARGE SCALE GENOMIC DNA]</scope>
    <source>
        <strain evidence="5">Z151</strain>
    </source>
</reference>
<keyword evidence="1" id="KW-0862">Zinc</keyword>
<dbReference type="PROSITE" id="PS50119">
    <property type="entry name" value="ZF_BBOX"/>
    <property type="match status" value="1"/>
</dbReference>
<dbReference type="SMART" id="SM00336">
    <property type="entry name" value="BBOX"/>
    <property type="match status" value="1"/>
</dbReference>
<keyword evidence="5" id="KW-1185">Reference proteome</keyword>
<gene>
    <name evidence="4" type="ORF">BV898_19051</name>
</gene>
<dbReference type="CDD" id="cd19756">
    <property type="entry name" value="Bbox2"/>
    <property type="match status" value="1"/>
</dbReference>
<evidence type="ECO:0000313" key="4">
    <source>
        <dbReference type="EMBL" id="OWA54652.1"/>
    </source>
</evidence>
<dbReference type="InterPro" id="IPR000315">
    <property type="entry name" value="Znf_B-box"/>
</dbReference>
<protein>
    <recommendedName>
        <fullName evidence="3">B box-type domain-containing protein</fullName>
    </recommendedName>
</protein>
<dbReference type="Gene3D" id="3.30.160.60">
    <property type="entry name" value="Classic Zinc Finger"/>
    <property type="match status" value="1"/>
</dbReference>
<comment type="caution">
    <text evidence="4">The sequence shown here is derived from an EMBL/GenBank/DDBJ whole genome shotgun (WGS) entry which is preliminary data.</text>
</comment>
<evidence type="ECO:0000256" key="2">
    <source>
        <dbReference type="SAM" id="MobiDB-lite"/>
    </source>
</evidence>
<feature type="domain" description="B box-type" evidence="3">
    <location>
        <begin position="262"/>
        <end position="307"/>
    </location>
</feature>
<dbReference type="AlphaFoldDB" id="A0A9X6RP42"/>
<organism evidence="4 5">
    <name type="scientific">Hypsibius exemplaris</name>
    <name type="common">Freshwater tardigrade</name>
    <dbReference type="NCBI Taxonomy" id="2072580"/>
    <lineage>
        <taxon>Eukaryota</taxon>
        <taxon>Metazoa</taxon>
        <taxon>Ecdysozoa</taxon>
        <taxon>Tardigrada</taxon>
        <taxon>Eutardigrada</taxon>
        <taxon>Parachela</taxon>
        <taxon>Hypsibioidea</taxon>
        <taxon>Hypsibiidae</taxon>
        <taxon>Hypsibius</taxon>
    </lineage>
</organism>
<keyword evidence="1" id="KW-0863">Zinc-finger</keyword>
<dbReference type="Proteomes" id="UP000192578">
    <property type="component" value="Unassembled WGS sequence"/>
</dbReference>
<feature type="compositionally biased region" description="Low complexity" evidence="2">
    <location>
        <begin position="422"/>
        <end position="438"/>
    </location>
</feature>